<dbReference type="Pfam" id="PF00403">
    <property type="entry name" value="HMA"/>
    <property type="match status" value="1"/>
</dbReference>
<dbReference type="EMBL" id="WOXT01000005">
    <property type="protein sequence ID" value="MUV15422.1"/>
    <property type="molecule type" value="Genomic_DNA"/>
</dbReference>
<dbReference type="GO" id="GO:0046872">
    <property type="term" value="F:metal ion binding"/>
    <property type="evidence" value="ECO:0007669"/>
    <property type="project" value="UniProtKB-KW"/>
</dbReference>
<evidence type="ECO:0000256" key="1">
    <source>
        <dbReference type="ARBA" id="ARBA00022723"/>
    </source>
</evidence>
<dbReference type="InterPro" id="IPR006121">
    <property type="entry name" value="HMA_dom"/>
</dbReference>
<dbReference type="Gene3D" id="3.30.70.100">
    <property type="match status" value="1"/>
</dbReference>
<dbReference type="InterPro" id="IPR017969">
    <property type="entry name" value="Heavy-metal-associated_CS"/>
</dbReference>
<feature type="domain" description="HMA" evidence="2">
    <location>
        <begin position="1"/>
        <end position="62"/>
    </location>
</feature>
<evidence type="ECO:0000313" key="3">
    <source>
        <dbReference type="EMBL" id="MUV15422.1"/>
    </source>
</evidence>
<sequence length="77" mass="7879">MKLNVQGMACSHCVGIITKAIRAIDPNARVDVDLDAETVTIEGGIDQGLAMAAIEAEGYGVEPQSTAAPKKACCGCS</sequence>
<evidence type="ECO:0000313" key="4">
    <source>
        <dbReference type="Proteomes" id="UP000479692"/>
    </source>
</evidence>
<dbReference type="SUPFAM" id="SSF55008">
    <property type="entry name" value="HMA, heavy metal-associated domain"/>
    <property type="match status" value="1"/>
</dbReference>
<evidence type="ECO:0000259" key="2">
    <source>
        <dbReference type="PROSITE" id="PS50846"/>
    </source>
</evidence>
<proteinExistence type="predicted"/>
<dbReference type="RefSeq" id="WP_156643020.1">
    <property type="nucleotide sequence ID" value="NZ_WOXT01000005.1"/>
</dbReference>
<gene>
    <name evidence="3" type="ORF">GN331_14545</name>
</gene>
<keyword evidence="1" id="KW-0479">Metal-binding</keyword>
<dbReference type="PROSITE" id="PS50846">
    <property type="entry name" value="HMA_2"/>
    <property type="match status" value="1"/>
</dbReference>
<dbReference type="PROSITE" id="PS01047">
    <property type="entry name" value="HMA_1"/>
    <property type="match status" value="1"/>
</dbReference>
<dbReference type="InterPro" id="IPR036163">
    <property type="entry name" value="HMA_dom_sf"/>
</dbReference>
<dbReference type="Proteomes" id="UP000479692">
    <property type="component" value="Unassembled WGS sequence"/>
</dbReference>
<dbReference type="AlphaFoldDB" id="A0A7C9M5G5"/>
<organism evidence="3 4">
    <name type="scientific">Noviluteimonas gilva</name>
    <dbReference type="NCBI Taxonomy" id="2682097"/>
    <lineage>
        <taxon>Bacteria</taxon>
        <taxon>Pseudomonadati</taxon>
        <taxon>Pseudomonadota</taxon>
        <taxon>Gammaproteobacteria</taxon>
        <taxon>Lysobacterales</taxon>
        <taxon>Lysobacteraceae</taxon>
        <taxon>Noviluteimonas</taxon>
    </lineage>
</organism>
<comment type="caution">
    <text evidence="3">The sequence shown here is derived from an EMBL/GenBank/DDBJ whole genome shotgun (WGS) entry which is preliminary data.</text>
</comment>
<protein>
    <submittedName>
        <fullName evidence="3">Copper chaperone</fullName>
    </submittedName>
</protein>
<name>A0A7C9M5G5_9GAMM</name>
<dbReference type="CDD" id="cd00371">
    <property type="entry name" value="HMA"/>
    <property type="match status" value="1"/>
</dbReference>
<accession>A0A7C9M5G5</accession>
<keyword evidence="4" id="KW-1185">Reference proteome</keyword>
<reference evidence="3 4" key="1">
    <citation type="submission" date="2019-12" db="EMBL/GenBank/DDBJ databases">
        <authorList>
            <person name="Xu J."/>
        </authorList>
    </citation>
    <scope>NUCLEOTIDE SEQUENCE [LARGE SCALE GENOMIC DNA]</scope>
    <source>
        <strain evidence="3 4">HX-5-24</strain>
    </source>
</reference>